<feature type="transmembrane region" description="Helical" evidence="1">
    <location>
        <begin position="157"/>
        <end position="182"/>
    </location>
</feature>
<keyword evidence="1" id="KW-0472">Membrane</keyword>
<evidence type="ECO:0000313" key="3">
    <source>
        <dbReference type="Proteomes" id="UP000027222"/>
    </source>
</evidence>
<evidence type="ECO:0000256" key="1">
    <source>
        <dbReference type="SAM" id="Phobius"/>
    </source>
</evidence>
<dbReference type="Proteomes" id="UP000027222">
    <property type="component" value="Unassembled WGS sequence"/>
</dbReference>
<name>A0A067S8R4_GALM3</name>
<feature type="transmembrane region" description="Helical" evidence="1">
    <location>
        <begin position="52"/>
        <end position="80"/>
    </location>
</feature>
<keyword evidence="1" id="KW-0812">Transmembrane</keyword>
<feature type="transmembrane region" description="Helical" evidence="1">
    <location>
        <begin position="6"/>
        <end position="31"/>
    </location>
</feature>
<protein>
    <recommendedName>
        <fullName evidence="4">G-protein coupled receptors family 1 profile domain-containing protein</fullName>
    </recommendedName>
</protein>
<proteinExistence type="predicted"/>
<reference evidence="3" key="1">
    <citation type="journal article" date="2014" name="Proc. Natl. Acad. Sci. U.S.A.">
        <title>Extensive sampling of basidiomycete genomes demonstrates inadequacy of the white-rot/brown-rot paradigm for wood decay fungi.</title>
        <authorList>
            <person name="Riley R."/>
            <person name="Salamov A.A."/>
            <person name="Brown D.W."/>
            <person name="Nagy L.G."/>
            <person name="Floudas D."/>
            <person name="Held B.W."/>
            <person name="Levasseur A."/>
            <person name="Lombard V."/>
            <person name="Morin E."/>
            <person name="Otillar R."/>
            <person name="Lindquist E.A."/>
            <person name="Sun H."/>
            <person name="LaButti K.M."/>
            <person name="Schmutz J."/>
            <person name="Jabbour D."/>
            <person name="Luo H."/>
            <person name="Baker S.E."/>
            <person name="Pisabarro A.G."/>
            <person name="Walton J.D."/>
            <person name="Blanchette R.A."/>
            <person name="Henrissat B."/>
            <person name="Martin F."/>
            <person name="Cullen D."/>
            <person name="Hibbett D.S."/>
            <person name="Grigoriev I.V."/>
        </authorList>
    </citation>
    <scope>NUCLEOTIDE SEQUENCE [LARGE SCALE GENOMIC DNA]</scope>
    <source>
        <strain evidence="3">CBS 339.88</strain>
    </source>
</reference>
<keyword evidence="1" id="KW-1133">Transmembrane helix</keyword>
<sequence>MRNLDNWAFFWPFLGTLASTMAYVIVISLYYNCFLLLSKGVPVSSPRTRRFLLTYISLLLVLSTWSLVQQLYVIITSLFYLDSSDTVILSGSWLTEFPPFLVLTIWAADSFMIWRCFVLFHNTSTGYRIMAMVLLLLISLASLGAGLFLFISNLFVYSGFLSASISTTANIMLSIMIASRLLRHQKYLRRVLGVGHGSAYTRIITMCVESCALIVFFMAAYTIMFNIGCNAQYIPFFLLPHICVISALMIVSRVAQGTESTATIPPPSSVVHRPESVHVEENIRFVGPFTTEIGRESV</sequence>
<keyword evidence="3" id="KW-1185">Reference proteome</keyword>
<feature type="transmembrane region" description="Helical" evidence="1">
    <location>
        <begin position="203"/>
        <end position="227"/>
    </location>
</feature>
<dbReference type="AlphaFoldDB" id="A0A067S8R4"/>
<dbReference type="OrthoDB" id="3267806at2759"/>
<dbReference type="EMBL" id="KL142416">
    <property type="protein sequence ID" value="KDR67221.1"/>
    <property type="molecule type" value="Genomic_DNA"/>
</dbReference>
<feature type="transmembrane region" description="Helical" evidence="1">
    <location>
        <begin position="233"/>
        <end position="251"/>
    </location>
</feature>
<dbReference type="STRING" id="685588.A0A067S8R4"/>
<evidence type="ECO:0000313" key="2">
    <source>
        <dbReference type="EMBL" id="KDR67221.1"/>
    </source>
</evidence>
<feature type="transmembrane region" description="Helical" evidence="1">
    <location>
        <begin position="132"/>
        <end position="151"/>
    </location>
</feature>
<evidence type="ECO:0008006" key="4">
    <source>
        <dbReference type="Google" id="ProtNLM"/>
    </source>
</evidence>
<organism evidence="2 3">
    <name type="scientific">Galerina marginata (strain CBS 339.88)</name>
    <dbReference type="NCBI Taxonomy" id="685588"/>
    <lineage>
        <taxon>Eukaryota</taxon>
        <taxon>Fungi</taxon>
        <taxon>Dikarya</taxon>
        <taxon>Basidiomycota</taxon>
        <taxon>Agaricomycotina</taxon>
        <taxon>Agaricomycetes</taxon>
        <taxon>Agaricomycetidae</taxon>
        <taxon>Agaricales</taxon>
        <taxon>Agaricineae</taxon>
        <taxon>Strophariaceae</taxon>
        <taxon>Galerina</taxon>
    </lineage>
</organism>
<feature type="transmembrane region" description="Helical" evidence="1">
    <location>
        <begin position="100"/>
        <end position="120"/>
    </location>
</feature>
<dbReference type="HOGENOM" id="CLU_044614_5_0_1"/>
<gene>
    <name evidence="2" type="ORF">GALMADRAFT_1126027</name>
</gene>
<accession>A0A067S8R4</accession>